<dbReference type="InterPro" id="IPR045338">
    <property type="entry name" value="DUF6535"/>
</dbReference>
<feature type="transmembrane region" description="Helical" evidence="1">
    <location>
        <begin position="264"/>
        <end position="283"/>
    </location>
</feature>
<gene>
    <name evidence="3" type="ORF">EDB92DRAFT_1620088</name>
</gene>
<dbReference type="Pfam" id="PF20153">
    <property type="entry name" value="DUF6535"/>
    <property type="match status" value="1"/>
</dbReference>
<keyword evidence="1" id="KW-0472">Membrane</keyword>
<feature type="transmembrane region" description="Helical" evidence="1">
    <location>
        <begin position="67"/>
        <end position="86"/>
    </location>
</feature>
<comment type="caution">
    <text evidence="3">The sequence shown here is derived from an EMBL/GenBank/DDBJ whole genome shotgun (WGS) entry which is preliminary data.</text>
</comment>
<keyword evidence="1" id="KW-0812">Transmembrane</keyword>
<keyword evidence="1" id="KW-1133">Transmembrane helix</keyword>
<name>A0AAD4L7B7_9AGAM</name>
<keyword evidence="4" id="KW-1185">Reference proteome</keyword>
<organism evidence="3 4">
    <name type="scientific">Lactarius akahatsu</name>
    <dbReference type="NCBI Taxonomy" id="416441"/>
    <lineage>
        <taxon>Eukaryota</taxon>
        <taxon>Fungi</taxon>
        <taxon>Dikarya</taxon>
        <taxon>Basidiomycota</taxon>
        <taxon>Agaricomycotina</taxon>
        <taxon>Agaricomycetes</taxon>
        <taxon>Russulales</taxon>
        <taxon>Russulaceae</taxon>
        <taxon>Lactarius</taxon>
    </lineage>
</organism>
<feature type="transmembrane region" description="Helical" evidence="1">
    <location>
        <begin position="139"/>
        <end position="162"/>
    </location>
</feature>
<protein>
    <recommendedName>
        <fullName evidence="2">DUF6535 domain-containing protein</fullName>
    </recommendedName>
</protein>
<feature type="domain" description="DUF6535" evidence="2">
    <location>
        <begin position="45"/>
        <end position="222"/>
    </location>
</feature>
<reference evidence="3" key="1">
    <citation type="submission" date="2022-01" db="EMBL/GenBank/DDBJ databases">
        <title>Comparative genomics reveals a dynamic genome evolution in the ectomycorrhizal milk-cap (Lactarius) mushrooms.</title>
        <authorList>
            <consortium name="DOE Joint Genome Institute"/>
            <person name="Lebreton A."/>
            <person name="Tang N."/>
            <person name="Kuo A."/>
            <person name="LaButti K."/>
            <person name="Drula E."/>
            <person name="Barry K."/>
            <person name="Clum A."/>
            <person name="Lipzen A."/>
            <person name="Mousain D."/>
            <person name="Ng V."/>
            <person name="Wang R."/>
            <person name="Wang X."/>
            <person name="Dai Y."/>
            <person name="Henrissat B."/>
            <person name="Grigoriev I.V."/>
            <person name="Guerin-Laguette A."/>
            <person name="Yu F."/>
            <person name="Martin F.M."/>
        </authorList>
    </citation>
    <scope>NUCLEOTIDE SEQUENCE</scope>
    <source>
        <strain evidence="3">QP</strain>
    </source>
</reference>
<proteinExistence type="predicted"/>
<dbReference type="EMBL" id="JAKELL010000095">
    <property type="protein sequence ID" value="KAH8982898.1"/>
    <property type="molecule type" value="Genomic_DNA"/>
</dbReference>
<dbReference type="Proteomes" id="UP001201163">
    <property type="component" value="Unassembled WGS sequence"/>
</dbReference>
<evidence type="ECO:0000313" key="4">
    <source>
        <dbReference type="Proteomes" id="UP001201163"/>
    </source>
</evidence>
<evidence type="ECO:0000256" key="1">
    <source>
        <dbReference type="SAM" id="Phobius"/>
    </source>
</evidence>
<evidence type="ECO:0000313" key="3">
    <source>
        <dbReference type="EMBL" id="KAH8982898.1"/>
    </source>
</evidence>
<accession>A0AAD4L7B7</accession>
<feature type="transmembrane region" description="Helical" evidence="1">
    <location>
        <begin position="233"/>
        <end position="252"/>
    </location>
</feature>
<feature type="transmembrane region" description="Helical" evidence="1">
    <location>
        <begin position="200"/>
        <end position="221"/>
    </location>
</feature>
<evidence type="ECO:0000259" key="2">
    <source>
        <dbReference type="Pfam" id="PF20153"/>
    </source>
</evidence>
<sequence length="591" mass="66522">MDGFVEMVDIPPDFSELEGGRYRRRMGATGNLLVPPSSDPSDKMWSIYLSESEKHDKIISDGWKDDANGVLVFTGLFSAIVAAFIIESYRKLSPDSGDQTVFFLQQISQQLSGLANGTYVRPQDYPTFSPSTSIVCVNAMWILSLIVSLTCALLALLMQQWARQYVQLPLLGTTPRERARVQYFLHLGLKPIPMSNVVELISTLLHLAMFMFFTGLVVFLFTVTRKIATITSVSVGISIIAYIVPTILPSVYLDYPYRTPLSNLSWYVWHTVVYYSMALFLWVEARVHPRRVPTWREKFEFYARNHDQQRKDGLRKSVANRAQDSPEDRDLLALEWFLLVLDLSEDIVFQKFVSTLPGDTVTRLLQRPDSQFSSSFSRRLRDLLWTCLPGTASLTPDAQYRLLTCLDAIYRGLKAFNVAPLDQSGKSVLDSIRLNFAELGMMRVLWSDQGTAIRVSARCICALLARRILRDIGGPGPRRTPGDGELSWLTAVFDKPSSNVIFRSLGNLAEVDSMNLESFVDGVDGARSVRGVTNKEIISILDTLAILMEVDIGSRVNGLEDQVRALIQKAETVDVVHFVEPLLERLRQVSP</sequence>
<dbReference type="AlphaFoldDB" id="A0AAD4L7B7"/>